<comment type="caution">
    <text evidence="2">The sequence shown here is derived from an EMBL/GenBank/DDBJ whole genome shotgun (WGS) entry which is preliminary data.</text>
</comment>
<reference evidence="2 3" key="1">
    <citation type="submission" date="2023-10" db="EMBL/GenBank/DDBJ databases">
        <title>Pseudomonas otitidis isolated from a paediatric patient with cystic fibrosis in Chile.</title>
        <authorList>
            <person name="Amsteins-Romero L."/>
            <person name="Opazo-Capurro A."/>
            <person name="Matus-Kohler M."/>
            <person name="Gonzalez-Rocha G."/>
        </authorList>
    </citation>
    <scope>NUCLEOTIDE SEQUENCE [LARGE SCALE GENOMIC DNA]</scope>
    <source>
        <strain evidence="2 3">P-714</strain>
    </source>
</reference>
<dbReference type="RefSeq" id="WP_309040362.1">
    <property type="nucleotide sequence ID" value="NZ_CP133395.1"/>
</dbReference>
<keyword evidence="3" id="KW-1185">Reference proteome</keyword>
<feature type="transmembrane region" description="Helical" evidence="1">
    <location>
        <begin position="118"/>
        <end position="136"/>
    </location>
</feature>
<name>A0ABU3XYL4_9GAMM</name>
<accession>A0ABU3XYL4</accession>
<feature type="transmembrane region" description="Helical" evidence="1">
    <location>
        <begin position="81"/>
        <end position="106"/>
    </location>
</feature>
<gene>
    <name evidence="2" type="ORF">R0G64_26610</name>
</gene>
<proteinExistence type="predicted"/>
<protein>
    <submittedName>
        <fullName evidence="2">Uncharacterized protein</fullName>
    </submittedName>
</protein>
<organism evidence="2 3">
    <name type="scientific">Metapseudomonas otitidis</name>
    <dbReference type="NCBI Taxonomy" id="319939"/>
    <lineage>
        <taxon>Bacteria</taxon>
        <taxon>Pseudomonadati</taxon>
        <taxon>Pseudomonadota</taxon>
        <taxon>Gammaproteobacteria</taxon>
        <taxon>Pseudomonadales</taxon>
        <taxon>Pseudomonadaceae</taxon>
        <taxon>Metapseudomonas</taxon>
    </lineage>
</organism>
<keyword evidence="1" id="KW-1133">Transmembrane helix</keyword>
<keyword evidence="1" id="KW-0472">Membrane</keyword>
<dbReference type="Proteomes" id="UP001273935">
    <property type="component" value="Unassembled WGS sequence"/>
</dbReference>
<evidence type="ECO:0000313" key="2">
    <source>
        <dbReference type="EMBL" id="MDV3442992.1"/>
    </source>
</evidence>
<evidence type="ECO:0000313" key="3">
    <source>
        <dbReference type="Proteomes" id="UP001273935"/>
    </source>
</evidence>
<evidence type="ECO:0000256" key="1">
    <source>
        <dbReference type="SAM" id="Phobius"/>
    </source>
</evidence>
<dbReference type="EMBL" id="JAWJUL010000151">
    <property type="protein sequence ID" value="MDV3442992.1"/>
    <property type="molecule type" value="Genomic_DNA"/>
</dbReference>
<keyword evidence="1" id="KW-0812">Transmembrane</keyword>
<sequence length="158" mass="18084">MNKILNYISKICAEETSQKILTGRPEEINQIIHTHFNIRANGNNKIAAFKKTLFPDHHYLEFQKKDSHIFYRLRVRAIDTALVTLVVFSGILFSLTGLAFTLHGLFSTPLIYRQISGGLLFSCAGLGLILFTYILYRFFRWGAGLSNPEKLLRKYGIN</sequence>